<dbReference type="SMART" id="SM00382">
    <property type="entry name" value="AAA"/>
    <property type="match status" value="1"/>
</dbReference>
<dbReference type="Proteomes" id="UP000225972">
    <property type="component" value="Unassembled WGS sequence"/>
</dbReference>
<dbReference type="OrthoDB" id="9784297at2"/>
<dbReference type="Pfam" id="PF13476">
    <property type="entry name" value="AAA_23"/>
    <property type="match status" value="1"/>
</dbReference>
<evidence type="ECO:0000259" key="8">
    <source>
        <dbReference type="SMART" id="SM00382"/>
    </source>
</evidence>
<dbReference type="PANTHER" id="PTHR42771:SF2">
    <property type="entry name" value="IRON(3+)-HYDROXAMATE IMPORT ATP-BINDING PROTEIN FHUC"/>
    <property type="match status" value="1"/>
</dbReference>
<dbReference type="EMBL" id="FXXP01000002">
    <property type="protein sequence ID" value="SMX29430.1"/>
    <property type="molecule type" value="Genomic_DNA"/>
</dbReference>
<keyword evidence="3" id="KW-1003">Cell membrane</keyword>
<gene>
    <name evidence="9" type="ORF">TRP8649_03564</name>
</gene>
<evidence type="ECO:0000256" key="3">
    <source>
        <dbReference type="ARBA" id="ARBA00022475"/>
    </source>
</evidence>
<dbReference type="GO" id="GO:0006826">
    <property type="term" value="P:iron ion transport"/>
    <property type="evidence" value="ECO:0007669"/>
    <property type="project" value="UniProtKB-KW"/>
</dbReference>
<evidence type="ECO:0000256" key="4">
    <source>
        <dbReference type="ARBA" id="ARBA00022496"/>
    </source>
</evidence>
<dbReference type="InterPro" id="IPR003593">
    <property type="entry name" value="AAA+_ATPase"/>
</dbReference>
<dbReference type="AlphaFoldDB" id="A0A238JFG8"/>
<dbReference type="GO" id="GO:0016887">
    <property type="term" value="F:ATP hydrolysis activity"/>
    <property type="evidence" value="ECO:0007669"/>
    <property type="project" value="InterPro"/>
</dbReference>
<keyword evidence="10" id="KW-1185">Reference proteome</keyword>
<reference evidence="10" key="1">
    <citation type="submission" date="2017-05" db="EMBL/GenBank/DDBJ databases">
        <authorList>
            <person name="Rodrigo-Torres L."/>
            <person name="Arahal R. D."/>
            <person name="Lucena T."/>
        </authorList>
    </citation>
    <scope>NUCLEOTIDE SEQUENCE [LARGE SCALE GENOMIC DNA]</scope>
    <source>
        <strain evidence="10">CECT 8649</strain>
    </source>
</reference>
<proteinExistence type="predicted"/>
<keyword evidence="2" id="KW-0813">Transport</keyword>
<evidence type="ECO:0000256" key="6">
    <source>
        <dbReference type="ARBA" id="ARBA00023065"/>
    </source>
</evidence>
<accession>A0A238JFG8</accession>
<keyword evidence="4" id="KW-0410">Iron transport</keyword>
<dbReference type="PANTHER" id="PTHR42771">
    <property type="entry name" value="IRON(3+)-HYDROXAMATE IMPORT ATP-BINDING PROTEIN FHUC"/>
    <property type="match status" value="1"/>
</dbReference>
<evidence type="ECO:0000256" key="1">
    <source>
        <dbReference type="ARBA" id="ARBA00004202"/>
    </source>
</evidence>
<evidence type="ECO:0000256" key="5">
    <source>
        <dbReference type="ARBA" id="ARBA00023004"/>
    </source>
</evidence>
<dbReference type="InterPro" id="IPR051535">
    <property type="entry name" value="Siderophore_ABC-ATPase"/>
</dbReference>
<dbReference type="RefSeq" id="WP_099247435.1">
    <property type="nucleotide sequence ID" value="NZ_FXXP01000002.1"/>
</dbReference>
<keyword evidence="6" id="KW-0406">Ion transport</keyword>
<dbReference type="GO" id="GO:0005524">
    <property type="term" value="F:ATP binding"/>
    <property type="evidence" value="ECO:0007669"/>
    <property type="project" value="InterPro"/>
</dbReference>
<evidence type="ECO:0000313" key="9">
    <source>
        <dbReference type="EMBL" id="SMX29430.1"/>
    </source>
</evidence>
<evidence type="ECO:0000256" key="2">
    <source>
        <dbReference type="ARBA" id="ARBA00022448"/>
    </source>
</evidence>
<dbReference type="InterPro" id="IPR027417">
    <property type="entry name" value="P-loop_NTPase"/>
</dbReference>
<sequence length="254" mass="27943">MARRTKDTTLPAPFLKRISLKDPLPKNPNYPLDLPFLGDGFEISFEQPVTIISGENGTGKSTLIEALAQLCGFSQLGGSGGHSLQRDEGREVSGATLGNALRGAWLPKVNRGWFFRAETFFDVARYLDASGSPFADFLSHSHGEGFLRLFSERMSGQGVYLLDEPESALSPRRQIELLRLLADVQSSARAQVIMATHSPILMAVPGADLWRLNHRGLVQTTLSETDHFKLYSAFTDDPSTFIRAALDDDMDSLV</sequence>
<protein>
    <submittedName>
        <fullName evidence="9">Recombination protein F</fullName>
    </submittedName>
</protein>
<comment type="subcellular location">
    <subcellularLocation>
        <location evidence="1">Cell membrane</location>
        <topology evidence="1">Peripheral membrane protein</topology>
    </subcellularLocation>
</comment>
<keyword evidence="7" id="KW-0472">Membrane</keyword>
<dbReference type="Pfam" id="PF13304">
    <property type="entry name" value="AAA_21"/>
    <property type="match status" value="1"/>
</dbReference>
<dbReference type="InterPro" id="IPR038729">
    <property type="entry name" value="Rad50/SbcC_AAA"/>
</dbReference>
<keyword evidence="5" id="KW-0408">Iron</keyword>
<dbReference type="GO" id="GO:0005886">
    <property type="term" value="C:plasma membrane"/>
    <property type="evidence" value="ECO:0007669"/>
    <property type="project" value="UniProtKB-SubCell"/>
</dbReference>
<evidence type="ECO:0000256" key="7">
    <source>
        <dbReference type="ARBA" id="ARBA00023136"/>
    </source>
</evidence>
<dbReference type="InterPro" id="IPR003959">
    <property type="entry name" value="ATPase_AAA_core"/>
</dbReference>
<dbReference type="Gene3D" id="3.40.50.300">
    <property type="entry name" value="P-loop containing nucleotide triphosphate hydrolases"/>
    <property type="match status" value="2"/>
</dbReference>
<evidence type="ECO:0000313" key="10">
    <source>
        <dbReference type="Proteomes" id="UP000225972"/>
    </source>
</evidence>
<organism evidence="9 10">
    <name type="scientific">Pelagimonas phthalicica</name>
    <dbReference type="NCBI Taxonomy" id="1037362"/>
    <lineage>
        <taxon>Bacteria</taxon>
        <taxon>Pseudomonadati</taxon>
        <taxon>Pseudomonadota</taxon>
        <taxon>Alphaproteobacteria</taxon>
        <taxon>Rhodobacterales</taxon>
        <taxon>Roseobacteraceae</taxon>
        <taxon>Pelagimonas</taxon>
    </lineage>
</organism>
<dbReference type="SUPFAM" id="SSF52540">
    <property type="entry name" value="P-loop containing nucleoside triphosphate hydrolases"/>
    <property type="match status" value="1"/>
</dbReference>
<feature type="domain" description="AAA+ ATPase" evidence="8">
    <location>
        <begin position="46"/>
        <end position="217"/>
    </location>
</feature>
<dbReference type="GO" id="GO:0006302">
    <property type="term" value="P:double-strand break repair"/>
    <property type="evidence" value="ECO:0007669"/>
    <property type="project" value="InterPro"/>
</dbReference>
<name>A0A238JFG8_9RHOB</name>